<dbReference type="PANTHER" id="PTHR34040">
    <property type="entry name" value="FLAGELLAR BIOSYNTHETIC PROTEIN FLIQ"/>
    <property type="match status" value="1"/>
</dbReference>
<evidence type="ECO:0000256" key="3">
    <source>
        <dbReference type="ARBA" id="ARBA00022475"/>
    </source>
</evidence>
<keyword evidence="8" id="KW-0282">Flagellum</keyword>
<dbReference type="InterPro" id="IPR002191">
    <property type="entry name" value="Bac_export_3"/>
</dbReference>
<comment type="subcellular location">
    <subcellularLocation>
        <location evidence="1">Cell membrane</location>
        <topology evidence="1">Multi-pass membrane protein</topology>
    </subcellularLocation>
</comment>
<comment type="similarity">
    <text evidence="2">Belongs to the FliQ/MopD/SpaQ family.</text>
</comment>
<accession>A0A542W0J9</accession>
<proteinExistence type="inferred from homology"/>
<keyword evidence="8" id="KW-0969">Cilium</keyword>
<gene>
    <name evidence="8" type="ORF">FBY58_0668</name>
</gene>
<reference evidence="8 9" key="1">
    <citation type="submission" date="2019-06" db="EMBL/GenBank/DDBJ databases">
        <title>Genome sequencing of Zymomonas mobilis strains for genetic engineering and biofuel applications.</title>
        <authorList>
            <person name="Teravest M."/>
        </authorList>
    </citation>
    <scope>NUCLEOTIDE SEQUENCE [LARGE SCALE GENOMIC DNA]</scope>
    <source>
        <strain evidence="8 9">AN0101</strain>
    </source>
</reference>
<dbReference type="OrthoDB" id="9806440at2"/>
<feature type="transmembrane region" description="Helical" evidence="7">
    <location>
        <begin position="57"/>
        <end position="76"/>
    </location>
</feature>
<dbReference type="GO" id="GO:0009306">
    <property type="term" value="P:protein secretion"/>
    <property type="evidence" value="ECO:0007669"/>
    <property type="project" value="InterPro"/>
</dbReference>
<dbReference type="PANTHER" id="PTHR34040:SF8">
    <property type="entry name" value="FLAGELLAR BIOSYNTHETIC PROTEIN FLIQ"/>
    <property type="match status" value="1"/>
</dbReference>
<evidence type="ECO:0000313" key="8">
    <source>
        <dbReference type="EMBL" id="TQL17108.1"/>
    </source>
</evidence>
<keyword evidence="3" id="KW-1003">Cell membrane</keyword>
<organism evidence="8 9">
    <name type="scientific">Zymomonas mobilis</name>
    <dbReference type="NCBI Taxonomy" id="542"/>
    <lineage>
        <taxon>Bacteria</taxon>
        <taxon>Pseudomonadati</taxon>
        <taxon>Pseudomonadota</taxon>
        <taxon>Alphaproteobacteria</taxon>
        <taxon>Sphingomonadales</taxon>
        <taxon>Zymomonadaceae</taxon>
        <taxon>Zymomonas</taxon>
    </lineage>
</organism>
<evidence type="ECO:0000313" key="9">
    <source>
        <dbReference type="Proteomes" id="UP000316887"/>
    </source>
</evidence>
<keyword evidence="5 7" id="KW-1133">Transmembrane helix</keyword>
<evidence type="ECO:0000256" key="6">
    <source>
        <dbReference type="ARBA" id="ARBA00023136"/>
    </source>
</evidence>
<name>A0A542W0J9_ZYMMB</name>
<keyword evidence="8" id="KW-0966">Cell projection</keyword>
<dbReference type="Pfam" id="PF01313">
    <property type="entry name" value="Bac_export_3"/>
    <property type="match status" value="1"/>
</dbReference>
<dbReference type="EMBL" id="VFOF01000001">
    <property type="protein sequence ID" value="TQL17108.1"/>
    <property type="molecule type" value="Genomic_DNA"/>
</dbReference>
<protein>
    <submittedName>
        <fullName evidence="8">Flagellar biosynthetic protein FliQ</fullName>
    </submittedName>
</protein>
<dbReference type="AlphaFoldDB" id="A0A542W0J9"/>
<dbReference type="RefSeq" id="WP_141919478.1">
    <property type="nucleotide sequence ID" value="NZ_VFOF01000001.1"/>
</dbReference>
<sequence length="91" mass="9798">MSSDPDYFIGVAQQAMWITALAIAPILIPALLVGLLIGMVQAATSLNEQILSFLPKLVVIALILALFGGSIFGLIVDFMHETYGRIPDLVR</sequence>
<feature type="transmembrane region" description="Helical" evidence="7">
    <location>
        <begin position="15"/>
        <end position="37"/>
    </location>
</feature>
<dbReference type="Proteomes" id="UP000316887">
    <property type="component" value="Unassembled WGS sequence"/>
</dbReference>
<evidence type="ECO:0000256" key="1">
    <source>
        <dbReference type="ARBA" id="ARBA00004651"/>
    </source>
</evidence>
<dbReference type="PIRSF" id="PIRSF004669">
    <property type="entry name" value="FliQ"/>
    <property type="match status" value="1"/>
</dbReference>
<comment type="caution">
    <text evidence="8">The sequence shown here is derived from an EMBL/GenBank/DDBJ whole genome shotgun (WGS) entry which is preliminary data.</text>
</comment>
<evidence type="ECO:0000256" key="7">
    <source>
        <dbReference type="SAM" id="Phobius"/>
    </source>
</evidence>
<keyword evidence="6 7" id="KW-0472">Membrane</keyword>
<evidence type="ECO:0000256" key="2">
    <source>
        <dbReference type="ARBA" id="ARBA00006156"/>
    </source>
</evidence>
<dbReference type="PRINTS" id="PR00952">
    <property type="entry name" value="TYPE3IMQPROT"/>
</dbReference>
<evidence type="ECO:0000256" key="5">
    <source>
        <dbReference type="ARBA" id="ARBA00022989"/>
    </source>
</evidence>
<keyword evidence="4 7" id="KW-0812">Transmembrane</keyword>
<dbReference type="GO" id="GO:0005886">
    <property type="term" value="C:plasma membrane"/>
    <property type="evidence" value="ECO:0007669"/>
    <property type="project" value="UniProtKB-SubCell"/>
</dbReference>
<evidence type="ECO:0000256" key="4">
    <source>
        <dbReference type="ARBA" id="ARBA00022692"/>
    </source>
</evidence>